<dbReference type="Proteomes" id="UP001642487">
    <property type="component" value="Chromosome 2"/>
</dbReference>
<protein>
    <submittedName>
        <fullName evidence="1">Uncharacterized protein</fullName>
    </submittedName>
</protein>
<sequence length="68" mass="7956">MEKRLNYQAQTDRNFFLQFPSTGLHTAQPSVQPHMETESMEHGTAEESWLNIVEKQQMKLNMQSIFAN</sequence>
<dbReference type="EMBL" id="OZ021736">
    <property type="protein sequence ID" value="CAK9314081.1"/>
    <property type="molecule type" value="Genomic_DNA"/>
</dbReference>
<reference evidence="1 2" key="1">
    <citation type="submission" date="2024-03" db="EMBL/GenBank/DDBJ databases">
        <authorList>
            <person name="Gkanogiannis A."/>
            <person name="Becerra Lopez-Lavalle L."/>
        </authorList>
    </citation>
    <scope>NUCLEOTIDE SEQUENCE [LARGE SCALE GENOMIC DNA]</scope>
</reference>
<keyword evidence="2" id="KW-1185">Reference proteome</keyword>
<evidence type="ECO:0000313" key="1">
    <source>
        <dbReference type="EMBL" id="CAK9314081.1"/>
    </source>
</evidence>
<evidence type="ECO:0000313" key="2">
    <source>
        <dbReference type="Proteomes" id="UP001642487"/>
    </source>
</evidence>
<gene>
    <name evidence="1" type="ORF">CITCOLO1_LOCUS5822</name>
</gene>
<name>A0ABP0Y3C2_9ROSI</name>
<accession>A0ABP0Y3C2</accession>
<organism evidence="1 2">
    <name type="scientific">Citrullus colocynthis</name>
    <name type="common">colocynth</name>
    <dbReference type="NCBI Taxonomy" id="252529"/>
    <lineage>
        <taxon>Eukaryota</taxon>
        <taxon>Viridiplantae</taxon>
        <taxon>Streptophyta</taxon>
        <taxon>Embryophyta</taxon>
        <taxon>Tracheophyta</taxon>
        <taxon>Spermatophyta</taxon>
        <taxon>Magnoliopsida</taxon>
        <taxon>eudicotyledons</taxon>
        <taxon>Gunneridae</taxon>
        <taxon>Pentapetalae</taxon>
        <taxon>rosids</taxon>
        <taxon>fabids</taxon>
        <taxon>Cucurbitales</taxon>
        <taxon>Cucurbitaceae</taxon>
        <taxon>Benincaseae</taxon>
        <taxon>Citrullus</taxon>
    </lineage>
</organism>
<proteinExistence type="predicted"/>